<sequence>MVLKKWHELPPDMRNEQVRPYYAALRKRRWSLLGKRLFDVAVSIGLLSILSPAVLAISIWIKWDSKGPVFFRQVRVTQYGKKFKIFKFRTMVKDAEKMGSQVTTKNDTRVTKAGAFLRKYRMDELPQLLNILRGDMTLVGTRPEVEKYVACYSEEMMATLLLPAGVTSEASILYKDEEVLLAKAADVDQTYMETILPRKMKLNLLSLKKFSFFGEIKILAHTGLAVFFRKRKAQISTIDWIVKEKTHEENM</sequence>
<dbReference type="PANTHER" id="PTHR30576:SF0">
    <property type="entry name" value="UNDECAPRENYL-PHOSPHATE N-ACETYLGALACTOSAMINYL 1-PHOSPHATE TRANSFERASE-RELATED"/>
    <property type="match status" value="1"/>
</dbReference>
<dbReference type="AlphaFoldDB" id="A0A7X0HWD1"/>
<dbReference type="GO" id="GO:0016780">
    <property type="term" value="F:phosphotransferase activity, for other substituted phosphate groups"/>
    <property type="evidence" value="ECO:0007669"/>
    <property type="project" value="TreeGrafter"/>
</dbReference>
<evidence type="ECO:0000313" key="4">
    <source>
        <dbReference type="EMBL" id="MBB6446840.1"/>
    </source>
</evidence>
<evidence type="ECO:0000313" key="5">
    <source>
        <dbReference type="Proteomes" id="UP000531594"/>
    </source>
</evidence>
<keyword evidence="2" id="KW-0472">Membrane</keyword>
<gene>
    <name evidence="4" type="ORF">HNR53_003504</name>
</gene>
<feature type="domain" description="Bacterial sugar transferase" evidence="3">
    <location>
        <begin position="35"/>
        <end position="227"/>
    </location>
</feature>
<evidence type="ECO:0000256" key="1">
    <source>
        <dbReference type="ARBA" id="ARBA00006464"/>
    </source>
</evidence>
<evidence type="ECO:0000259" key="3">
    <source>
        <dbReference type="Pfam" id="PF02397"/>
    </source>
</evidence>
<dbReference type="PANTHER" id="PTHR30576">
    <property type="entry name" value="COLANIC BIOSYNTHESIS UDP-GLUCOSE LIPID CARRIER TRANSFERASE"/>
    <property type="match status" value="1"/>
</dbReference>
<keyword evidence="2" id="KW-0812">Transmembrane</keyword>
<protein>
    <submittedName>
        <fullName evidence="4">Lipopolysaccharide/colanic/teichoic acid biosynthesis glycosyltransferase</fullName>
    </submittedName>
</protein>
<comment type="caution">
    <text evidence="4">The sequence shown here is derived from an EMBL/GenBank/DDBJ whole genome shotgun (WGS) entry which is preliminary data.</text>
</comment>
<organism evidence="4 5">
    <name type="scientific">Bacillus benzoevorans</name>
    <dbReference type="NCBI Taxonomy" id="1456"/>
    <lineage>
        <taxon>Bacteria</taxon>
        <taxon>Bacillati</taxon>
        <taxon>Bacillota</taxon>
        <taxon>Bacilli</taxon>
        <taxon>Bacillales</taxon>
        <taxon>Bacillaceae</taxon>
        <taxon>Bacillus</taxon>
    </lineage>
</organism>
<evidence type="ECO:0000256" key="2">
    <source>
        <dbReference type="SAM" id="Phobius"/>
    </source>
</evidence>
<keyword evidence="2" id="KW-1133">Transmembrane helix</keyword>
<dbReference type="RefSeq" id="WP_184528192.1">
    <property type="nucleotide sequence ID" value="NZ_JACHGK010000013.1"/>
</dbReference>
<dbReference type="EMBL" id="JACHGK010000013">
    <property type="protein sequence ID" value="MBB6446840.1"/>
    <property type="molecule type" value="Genomic_DNA"/>
</dbReference>
<keyword evidence="5" id="KW-1185">Reference proteome</keyword>
<dbReference type="InterPro" id="IPR003362">
    <property type="entry name" value="Bact_transf"/>
</dbReference>
<name>A0A7X0HWD1_9BACI</name>
<reference evidence="4 5" key="1">
    <citation type="submission" date="2020-08" db="EMBL/GenBank/DDBJ databases">
        <title>Genomic Encyclopedia of Type Strains, Phase IV (KMG-IV): sequencing the most valuable type-strain genomes for metagenomic binning, comparative biology and taxonomic classification.</title>
        <authorList>
            <person name="Goeker M."/>
        </authorList>
    </citation>
    <scope>NUCLEOTIDE SEQUENCE [LARGE SCALE GENOMIC DNA]</scope>
    <source>
        <strain evidence="4 5">DSM 5391</strain>
    </source>
</reference>
<accession>A0A7X0HWD1</accession>
<feature type="transmembrane region" description="Helical" evidence="2">
    <location>
        <begin position="37"/>
        <end position="61"/>
    </location>
</feature>
<comment type="similarity">
    <text evidence="1">Belongs to the bacterial sugar transferase family.</text>
</comment>
<dbReference type="Proteomes" id="UP000531594">
    <property type="component" value="Unassembled WGS sequence"/>
</dbReference>
<keyword evidence="4" id="KW-0808">Transferase</keyword>
<dbReference type="Pfam" id="PF02397">
    <property type="entry name" value="Bac_transf"/>
    <property type="match status" value="1"/>
</dbReference>
<proteinExistence type="inferred from homology"/>